<evidence type="ECO:0000313" key="2">
    <source>
        <dbReference type="EMBL" id="OXA49773.1"/>
    </source>
</evidence>
<reference evidence="2 3" key="1">
    <citation type="submission" date="2015-12" db="EMBL/GenBank/DDBJ databases">
        <title>The genome of Folsomia candida.</title>
        <authorList>
            <person name="Faddeeva A."/>
            <person name="Derks M.F."/>
            <person name="Anvar Y."/>
            <person name="Smit S."/>
            <person name="Van Straalen N."/>
            <person name="Roelofs D."/>
        </authorList>
    </citation>
    <scope>NUCLEOTIDE SEQUENCE [LARGE SCALE GENOMIC DNA]</scope>
    <source>
        <strain evidence="2 3">VU population</strain>
        <tissue evidence="2">Whole body</tissue>
    </source>
</reference>
<keyword evidence="1" id="KW-0472">Membrane</keyword>
<feature type="transmembrane region" description="Helical" evidence="1">
    <location>
        <begin position="413"/>
        <end position="432"/>
    </location>
</feature>
<dbReference type="InterPro" id="IPR027197">
    <property type="entry name" value="SLC43A3"/>
</dbReference>
<evidence type="ECO:0000313" key="3">
    <source>
        <dbReference type="Proteomes" id="UP000198287"/>
    </source>
</evidence>
<sequence length="481" mass="54056">MKLWMRIVFIFIGFFESLTITGIIFGWPALLHVFQIEGIYSHLCLEEDAQNGNGTAQIAANTSVTTVIRCAKQDNMYGLLYTVMIGLYGIPSALIGFSLDSLGLRFTRICGSTMMMAGYAFVAYATQDTPWTVWPGMLAISLGSNALRLCSLQCGNAWPEKRATIMFCYTSAHAASTLVFLMFQYANAAGVSLYYTGIFMTAFSGLSFFASFILPKIKVEENKASPPKDDPVKDIDLQILPVSDTDKQVNSEPEKPKVIPLSESVKTMSFAFHNIWLLNIYMTRFYITSFNTWAWKTTSDPNQIAFYNSFTGLCLLISPFISPVGGIITDYLLNKASKKSDPVERLASTFQAPIFILTTTTFLMFAVYVCKVSYSSNAVYASIVLISIVRPVSVASLYSYVRIRFYPEHFNRLTGIAFTIISIVSLLLYPQYLWLFYADESYAWASYTFCFLILLTFSSPGHLLISRFPRRFAAQEIKNRK</sequence>
<feature type="transmembrane region" description="Helical" evidence="1">
    <location>
        <begin position="7"/>
        <end position="27"/>
    </location>
</feature>
<feature type="transmembrane region" description="Helical" evidence="1">
    <location>
        <begin position="192"/>
        <end position="214"/>
    </location>
</feature>
<feature type="transmembrane region" description="Helical" evidence="1">
    <location>
        <begin position="270"/>
        <end position="287"/>
    </location>
</feature>
<dbReference type="PANTHER" id="PTHR20765:SF1">
    <property type="entry name" value="EQUILIBRATIVE NUCLEOBASE TRANSPORTER 1"/>
    <property type="match status" value="1"/>
</dbReference>
<keyword evidence="3" id="KW-1185">Reference proteome</keyword>
<feature type="transmembrane region" description="Helical" evidence="1">
    <location>
        <begin position="131"/>
        <end position="151"/>
    </location>
</feature>
<feature type="transmembrane region" description="Helical" evidence="1">
    <location>
        <begin position="79"/>
        <end position="99"/>
    </location>
</feature>
<dbReference type="Proteomes" id="UP000198287">
    <property type="component" value="Unassembled WGS sequence"/>
</dbReference>
<feature type="transmembrane region" description="Helical" evidence="1">
    <location>
        <begin position="163"/>
        <end position="186"/>
    </location>
</feature>
<keyword evidence="1" id="KW-0812">Transmembrane</keyword>
<feature type="transmembrane region" description="Helical" evidence="1">
    <location>
        <begin position="106"/>
        <end position="125"/>
    </location>
</feature>
<dbReference type="Gene3D" id="1.20.1250.20">
    <property type="entry name" value="MFS general substrate transporter like domains"/>
    <property type="match status" value="1"/>
</dbReference>
<keyword evidence="1" id="KW-1133">Transmembrane helix</keyword>
<dbReference type="EMBL" id="LNIX01000010">
    <property type="protein sequence ID" value="OXA49773.1"/>
    <property type="molecule type" value="Genomic_DNA"/>
</dbReference>
<proteinExistence type="predicted"/>
<feature type="transmembrane region" description="Helical" evidence="1">
    <location>
        <begin position="380"/>
        <end position="401"/>
    </location>
</feature>
<dbReference type="InterPro" id="IPR036259">
    <property type="entry name" value="MFS_trans_sf"/>
</dbReference>
<gene>
    <name evidence="2" type="ORF">Fcan01_16084</name>
</gene>
<dbReference type="PANTHER" id="PTHR20765">
    <property type="entry name" value="SOLUTE CARRIER FAMILY 43 MEMBER 3-RELATED"/>
    <property type="match status" value="1"/>
</dbReference>
<name>A0A226DWY6_FOLCA</name>
<protein>
    <submittedName>
        <fullName evidence="2">Large neutral amino acids transporter small subunit 3</fullName>
    </submittedName>
</protein>
<accession>A0A226DWY6</accession>
<dbReference type="OMA" id="TCGNRDA"/>
<feature type="transmembrane region" description="Helical" evidence="1">
    <location>
        <begin position="307"/>
        <end position="333"/>
    </location>
</feature>
<feature type="transmembrane region" description="Helical" evidence="1">
    <location>
        <begin position="444"/>
        <end position="465"/>
    </location>
</feature>
<evidence type="ECO:0000256" key="1">
    <source>
        <dbReference type="SAM" id="Phobius"/>
    </source>
</evidence>
<dbReference type="AlphaFoldDB" id="A0A226DWY6"/>
<comment type="caution">
    <text evidence="2">The sequence shown here is derived from an EMBL/GenBank/DDBJ whole genome shotgun (WGS) entry which is preliminary data.</text>
</comment>
<organism evidence="2 3">
    <name type="scientific">Folsomia candida</name>
    <name type="common">Springtail</name>
    <dbReference type="NCBI Taxonomy" id="158441"/>
    <lineage>
        <taxon>Eukaryota</taxon>
        <taxon>Metazoa</taxon>
        <taxon>Ecdysozoa</taxon>
        <taxon>Arthropoda</taxon>
        <taxon>Hexapoda</taxon>
        <taxon>Collembola</taxon>
        <taxon>Entomobryomorpha</taxon>
        <taxon>Isotomoidea</taxon>
        <taxon>Isotomidae</taxon>
        <taxon>Proisotominae</taxon>
        <taxon>Folsomia</taxon>
    </lineage>
</organism>
<dbReference type="SUPFAM" id="SSF103473">
    <property type="entry name" value="MFS general substrate transporter"/>
    <property type="match status" value="1"/>
</dbReference>
<feature type="transmembrane region" description="Helical" evidence="1">
    <location>
        <begin position="354"/>
        <end position="374"/>
    </location>
</feature>
<dbReference type="OrthoDB" id="6341381at2759"/>